<dbReference type="GO" id="GO:0006611">
    <property type="term" value="P:protein export from nucleus"/>
    <property type="evidence" value="ECO:0007669"/>
    <property type="project" value="TreeGrafter"/>
</dbReference>
<evidence type="ECO:0000256" key="3">
    <source>
        <dbReference type="ARBA" id="ARBA00023242"/>
    </source>
</evidence>
<dbReference type="GO" id="GO:0005829">
    <property type="term" value="C:cytosol"/>
    <property type="evidence" value="ECO:0007669"/>
    <property type="project" value="TreeGrafter"/>
</dbReference>
<keyword evidence="2" id="KW-0813">Transport</keyword>
<dbReference type="InterPro" id="IPR001494">
    <property type="entry name" value="Importin-beta_N"/>
</dbReference>
<organism evidence="6 7">
    <name type="scientific">Saponaria officinalis</name>
    <name type="common">Common soapwort</name>
    <name type="synonym">Lychnis saponaria</name>
    <dbReference type="NCBI Taxonomy" id="3572"/>
    <lineage>
        <taxon>Eukaryota</taxon>
        <taxon>Viridiplantae</taxon>
        <taxon>Streptophyta</taxon>
        <taxon>Embryophyta</taxon>
        <taxon>Tracheophyta</taxon>
        <taxon>Spermatophyta</taxon>
        <taxon>Magnoliopsida</taxon>
        <taxon>eudicotyledons</taxon>
        <taxon>Gunneridae</taxon>
        <taxon>Pentapetalae</taxon>
        <taxon>Caryophyllales</taxon>
        <taxon>Caryophyllaceae</taxon>
        <taxon>Caryophylleae</taxon>
        <taxon>Saponaria</taxon>
    </lineage>
</organism>
<feature type="domain" description="Importin N-terminal" evidence="5">
    <location>
        <begin position="25"/>
        <end position="69"/>
    </location>
</feature>
<feature type="compositionally biased region" description="Acidic residues" evidence="4">
    <location>
        <begin position="967"/>
        <end position="999"/>
    </location>
</feature>
<dbReference type="GO" id="GO:0031267">
    <property type="term" value="F:small GTPase binding"/>
    <property type="evidence" value="ECO:0007669"/>
    <property type="project" value="InterPro"/>
</dbReference>
<dbReference type="InterPro" id="IPR016024">
    <property type="entry name" value="ARM-type_fold"/>
</dbReference>
<dbReference type="InterPro" id="IPR011989">
    <property type="entry name" value="ARM-like"/>
</dbReference>
<gene>
    <name evidence="6" type="ORF">RND81_05G137800</name>
</gene>
<sequence>MAEIPQIAQLLSETLSSNVQHVRYATQQLHRLSLSFDFPFSLLSIITGDSNQAQKIAAASCLKNLVRRNVCGEDGRVCSFSREFKERLLESLLRVEFPVLRVLVEAFHSVVDVEFVKRNEWHELVHQLRLGVQNSDIISGNAHSKWRTLNALKVLQTLIRPFQYFLNPKVAKEPVPPQLELIAIEILVPLLAIFHSFTEQVLATKEFFNDEVERVILIVCKCIYFTVKSYMPSSIVPLLPLFCCDLCTILNSLSLEESVSSESSQQVRLKSGKRSLLIFCVLVTRHRKYSDKLMPNILKCVLRIARCSTNIPKLDCFSERVISLALDVISHVLETGPGWRLVSPHFSSLLDTAIFPALVMNMKDILDWEEDADEFISKYLPSDLEEVSGWREDLFIARKSSMNLLGVISMSKGPPVRKKGRALLKRKQSEKKGKDLCSSVGELLVFPFLSKFSIPHDANASDTSIMRNYFGVLMGYGASHDFLGEQNPDYTATLITNRVLPLYKVSTALPYLLAAANWTLGELSSCLPEEIQVDVYSVLLKALEMPDYADASYYPVRATAAGAILKLLDNDYPPSDWSSLLRVIVSRIGNEEREISMLFQLLSSVVDAGDEEVAIHAPVVIPLLVEAIAKLIPASPAPWSQAVIQGFVALAVIAKSWQAAAPKENKQKNLTVQWATDQKSMAKAFSVLLQQAWLLPKESEGDDSSSESCIDDASTLLWFIMRSTTDSNSVMELKVPELLSVWARLIANWHGWEEVEGLAIFDCIKEVVTMSMTHGLQNFLVTKMPSPPAPPVPQRSIIESIAAFVCEAISQYSSAVHRACICIHVLLHLPRYSSQTEEVKSSLVASFTHAAASRFRELQSKSCSLRKPLLLAISSCYLCNPDTVHTVLETINKDGFVVWMSALNSIPSGSFEENTLAESEIKLSVVTLAKVIEQLSTKGSPSALLWHCFGSLLMALVRLKEIQENNSQEEETEEICDEDEEDTDCDTDEDSDDDIHEETEEEFLERYAEAAASLENGTFTDELDSEDFDEELELGLLEEVDCRTVLQTLLEKYDQILIQKPPLPPKLISRFLGSFPEYSILFH</sequence>
<protein>
    <recommendedName>
        <fullName evidence="5">Importin N-terminal domain-containing protein</fullName>
    </recommendedName>
</protein>
<evidence type="ECO:0000259" key="5">
    <source>
        <dbReference type="Pfam" id="PF03810"/>
    </source>
</evidence>
<evidence type="ECO:0000313" key="6">
    <source>
        <dbReference type="EMBL" id="KAK9725349.1"/>
    </source>
</evidence>
<keyword evidence="3" id="KW-0539">Nucleus</keyword>
<dbReference type="Pfam" id="PF03810">
    <property type="entry name" value="IBN_N"/>
    <property type="match status" value="1"/>
</dbReference>
<comment type="caution">
    <text evidence="6">The sequence shown here is derived from an EMBL/GenBank/DDBJ whole genome shotgun (WGS) entry which is preliminary data.</text>
</comment>
<reference evidence="6" key="1">
    <citation type="submission" date="2024-03" db="EMBL/GenBank/DDBJ databases">
        <title>WGS assembly of Saponaria officinalis var. Norfolk2.</title>
        <authorList>
            <person name="Jenkins J."/>
            <person name="Shu S."/>
            <person name="Grimwood J."/>
            <person name="Barry K."/>
            <person name="Goodstein D."/>
            <person name="Schmutz J."/>
            <person name="Leebens-Mack J."/>
            <person name="Osbourn A."/>
        </authorList>
    </citation>
    <scope>NUCLEOTIDE SEQUENCE [LARGE SCALE GENOMIC DNA]</scope>
    <source>
        <strain evidence="6">JIC</strain>
    </source>
</reference>
<dbReference type="PANTHER" id="PTHR10997:SF29">
    <property type="entry name" value="ARM REPEAT SUPERFAMILY PROTEIN"/>
    <property type="match status" value="1"/>
</dbReference>
<keyword evidence="7" id="KW-1185">Reference proteome</keyword>
<dbReference type="AlphaFoldDB" id="A0AAW1KYW4"/>
<proteinExistence type="predicted"/>
<accession>A0AAW1KYW4</accession>
<feature type="region of interest" description="Disordered" evidence="4">
    <location>
        <begin position="964"/>
        <end position="999"/>
    </location>
</feature>
<evidence type="ECO:0000256" key="4">
    <source>
        <dbReference type="SAM" id="MobiDB-lite"/>
    </source>
</evidence>
<dbReference type="GO" id="GO:0005635">
    <property type="term" value="C:nuclear envelope"/>
    <property type="evidence" value="ECO:0007669"/>
    <property type="project" value="TreeGrafter"/>
</dbReference>
<dbReference type="SUPFAM" id="SSF48371">
    <property type="entry name" value="ARM repeat"/>
    <property type="match status" value="1"/>
</dbReference>
<evidence type="ECO:0000313" key="7">
    <source>
        <dbReference type="Proteomes" id="UP001443914"/>
    </source>
</evidence>
<name>A0AAW1KYW4_SAPOF</name>
<dbReference type="Gene3D" id="1.25.10.10">
    <property type="entry name" value="Leucine-rich Repeat Variant"/>
    <property type="match status" value="1"/>
</dbReference>
<dbReference type="GO" id="GO:0005049">
    <property type="term" value="F:nuclear export signal receptor activity"/>
    <property type="evidence" value="ECO:0007669"/>
    <property type="project" value="TreeGrafter"/>
</dbReference>
<dbReference type="PANTHER" id="PTHR10997">
    <property type="entry name" value="IMPORTIN-7, 8, 11"/>
    <property type="match status" value="1"/>
</dbReference>
<comment type="subcellular location">
    <subcellularLocation>
        <location evidence="1">Nucleus</location>
    </subcellularLocation>
</comment>
<evidence type="ECO:0000256" key="1">
    <source>
        <dbReference type="ARBA" id="ARBA00004123"/>
    </source>
</evidence>
<evidence type="ECO:0000256" key="2">
    <source>
        <dbReference type="ARBA" id="ARBA00022448"/>
    </source>
</evidence>
<dbReference type="GO" id="GO:0006606">
    <property type="term" value="P:protein import into nucleus"/>
    <property type="evidence" value="ECO:0007669"/>
    <property type="project" value="TreeGrafter"/>
</dbReference>
<dbReference type="EMBL" id="JBDFQZ010000005">
    <property type="protein sequence ID" value="KAK9725349.1"/>
    <property type="molecule type" value="Genomic_DNA"/>
</dbReference>
<dbReference type="Proteomes" id="UP001443914">
    <property type="component" value="Unassembled WGS sequence"/>
</dbReference>